<sequence>MSFSEKAVSHPWFEFLTSVNRFTSNTQLFNVARQSRLAIACATTGDLNNAKKYLSAALIDSFGVSPCSVIINLYYFATYIKGCEFEMNPAPHIKAEILNFIHLGLEILQTQSSEVQEYWTKMFLQRKIYCFLGLSNKAYPIRLFKKNSVEIDEANKLLADSDEQRKYMDDRRQQLYLVADARGYEFQNNISIALEKLEEAISLDKRKVFGETFYIKKYKSYLESYRCFQRSTQSKENKEKQSEIRCSKSIMRIETFDVTTSIYELFDGYVDGKFNLNVLSKIITFHGFSLPTTRKDIMVIESNYCRTFFEHPDSIIHFKNVEELRKGLCEFLRLNPSLEIADCFDDFMSLSSSCFLSTGLANLTPTIERQLWEQVVGKIQEEEFCGAIEIWAVARFCNIPVLVLSFCAEKDYMEIASFHFKHESSHSPIIHIGHVYDGNSHSFFPLCKVHTYPDEELELDDKQKEQEDTDNQELIYDIVSRKLPPETQLFMFCGELDKTFEIKTTSGSSQSEDYFQIMYKWHNKHPNIEHLKELRLALSNLERQDVIQVIDDFQKIEFKEFPINDKYTPVTDGDLRLVCSHITNEYRHLVRFLGLPQNVLNVLEVDHTGSVTKRIYHCLKEVTLRKSLTRQDLCDGIEYASQNRDLIQKLNKCWKM</sequence>
<dbReference type="RefSeq" id="XP_022301824.1">
    <property type="nucleotide sequence ID" value="XM_022446116.1"/>
</dbReference>
<dbReference type="SUPFAM" id="SSF47986">
    <property type="entry name" value="DEATH domain"/>
    <property type="match status" value="1"/>
</dbReference>
<proteinExistence type="predicted"/>
<accession>A0A8B8BG91</accession>
<reference evidence="2" key="1">
    <citation type="submission" date="2025-08" db="UniProtKB">
        <authorList>
            <consortium name="RefSeq"/>
        </authorList>
    </citation>
    <scope>IDENTIFICATION</scope>
    <source>
        <tissue evidence="2">Whole sample</tissue>
    </source>
</reference>
<organism evidence="1 2">
    <name type="scientific">Crassostrea virginica</name>
    <name type="common">Eastern oyster</name>
    <dbReference type="NCBI Taxonomy" id="6565"/>
    <lineage>
        <taxon>Eukaryota</taxon>
        <taxon>Metazoa</taxon>
        <taxon>Spiralia</taxon>
        <taxon>Lophotrochozoa</taxon>
        <taxon>Mollusca</taxon>
        <taxon>Bivalvia</taxon>
        <taxon>Autobranchia</taxon>
        <taxon>Pteriomorphia</taxon>
        <taxon>Ostreida</taxon>
        <taxon>Ostreoidea</taxon>
        <taxon>Ostreidae</taxon>
        <taxon>Crassostrea</taxon>
    </lineage>
</organism>
<evidence type="ECO:0000313" key="2">
    <source>
        <dbReference type="RefSeq" id="XP_022301824.1"/>
    </source>
</evidence>
<dbReference type="KEGG" id="cvn:111109863"/>
<dbReference type="GeneID" id="111109863"/>
<protein>
    <submittedName>
        <fullName evidence="2">Uncharacterized protein LOC111109863</fullName>
    </submittedName>
</protein>
<name>A0A8B8BG91_CRAVI</name>
<dbReference type="InterPro" id="IPR011029">
    <property type="entry name" value="DEATH-like_dom_sf"/>
</dbReference>
<dbReference type="CDD" id="cd01670">
    <property type="entry name" value="Death"/>
    <property type="match status" value="1"/>
</dbReference>
<evidence type="ECO:0000313" key="1">
    <source>
        <dbReference type="Proteomes" id="UP000694844"/>
    </source>
</evidence>
<dbReference type="AlphaFoldDB" id="A0A8B8BG91"/>
<dbReference type="OrthoDB" id="6158438at2759"/>
<dbReference type="Gene3D" id="1.10.533.10">
    <property type="entry name" value="Death Domain, Fas"/>
    <property type="match status" value="1"/>
</dbReference>
<dbReference type="Proteomes" id="UP000694844">
    <property type="component" value="Chromosome 8"/>
</dbReference>
<keyword evidence="1" id="KW-1185">Reference proteome</keyword>
<gene>
    <name evidence="2" type="primary">LOC111109863</name>
</gene>